<keyword evidence="1" id="KW-1133">Transmembrane helix</keyword>
<evidence type="ECO:0000313" key="4">
    <source>
        <dbReference type="Proteomes" id="UP000594468"/>
    </source>
</evidence>
<evidence type="ECO:0000256" key="1">
    <source>
        <dbReference type="SAM" id="Phobius"/>
    </source>
</evidence>
<dbReference type="AlphaFoldDB" id="A0A7S8EAN7"/>
<sequence length="250" mass="26336">MASDVQVITIIIIVVTFAVSLIVRRRKPAPLRPISAYSVLPTLAGESIESSRPLHIGFGGASLGDENTMLALVAAEAAYYAIQPATIGDIAPILTTSETSTIPLAVDTLRRAYASRHMLASYTSTNVRWYPAGPRALAYSGALTTLAGDDRINSHVLVGRYGVELSLVLASAGRRGLTTIATSSTLEGQAVAYAMADHALIGDEIFGGAAYLSGSAHLANRNLTIDLLRWALIIAMLLLLAANLAQQYSA</sequence>
<dbReference type="Pfam" id="PF20539">
    <property type="entry name" value="DUF6754"/>
    <property type="match status" value="1"/>
</dbReference>
<gene>
    <name evidence="3" type="ORF">G4Y79_03630</name>
</gene>
<keyword evidence="1" id="KW-0812">Transmembrane</keyword>
<reference evidence="3 4" key="1">
    <citation type="submission" date="2020-02" db="EMBL/GenBank/DDBJ databases">
        <authorList>
            <person name="Zheng R.K."/>
            <person name="Sun C.M."/>
        </authorList>
    </citation>
    <scope>NUCLEOTIDE SEQUENCE [LARGE SCALE GENOMIC DNA]</scope>
    <source>
        <strain evidence="4">rifampicinis</strain>
    </source>
</reference>
<dbReference type="Proteomes" id="UP000594468">
    <property type="component" value="Chromosome"/>
</dbReference>
<protein>
    <recommendedName>
        <fullName evidence="2">DUF6754 domain-containing protein</fullName>
    </recommendedName>
</protein>
<keyword evidence="4" id="KW-1185">Reference proteome</keyword>
<keyword evidence="1" id="KW-0472">Membrane</keyword>
<proteinExistence type="predicted"/>
<feature type="domain" description="DUF6754" evidence="2">
    <location>
        <begin position="6"/>
        <end position="238"/>
    </location>
</feature>
<feature type="transmembrane region" description="Helical" evidence="1">
    <location>
        <begin position="6"/>
        <end position="23"/>
    </location>
</feature>
<dbReference type="RefSeq" id="WP_195171552.1">
    <property type="nucleotide sequence ID" value="NZ_CP062983.1"/>
</dbReference>
<organism evidence="3 4">
    <name type="scientific">Phototrophicus methaneseepsis</name>
    <dbReference type="NCBI Taxonomy" id="2710758"/>
    <lineage>
        <taxon>Bacteria</taxon>
        <taxon>Bacillati</taxon>
        <taxon>Chloroflexota</taxon>
        <taxon>Candidatus Thermofontia</taxon>
        <taxon>Phototrophicales</taxon>
        <taxon>Phototrophicaceae</taxon>
        <taxon>Phototrophicus</taxon>
    </lineage>
</organism>
<name>A0A7S8EAN7_9CHLR</name>
<dbReference type="InterPro" id="IPR046642">
    <property type="entry name" value="DUF6754"/>
</dbReference>
<dbReference type="KEGG" id="pmet:G4Y79_03630"/>
<evidence type="ECO:0000259" key="2">
    <source>
        <dbReference type="Pfam" id="PF20539"/>
    </source>
</evidence>
<dbReference type="EMBL" id="CP062983">
    <property type="protein sequence ID" value="QPC83485.1"/>
    <property type="molecule type" value="Genomic_DNA"/>
</dbReference>
<accession>A0A7S8EAN7</accession>
<feature type="transmembrane region" description="Helical" evidence="1">
    <location>
        <begin position="227"/>
        <end position="245"/>
    </location>
</feature>
<evidence type="ECO:0000313" key="3">
    <source>
        <dbReference type="EMBL" id="QPC83485.1"/>
    </source>
</evidence>